<dbReference type="eggNOG" id="arCOG14681">
    <property type="taxonomic scope" value="Archaea"/>
</dbReference>
<dbReference type="Proteomes" id="UP000001879">
    <property type="component" value="Chromosome"/>
</dbReference>
<dbReference type="PaxDb" id="547559-Nmag_1527"/>
<gene>
    <name evidence="1" type="ordered locus">Nmag_1527</name>
    <name evidence="2" type="ORF">C500_20161</name>
</gene>
<evidence type="ECO:0000313" key="3">
    <source>
        <dbReference type="Proteomes" id="UP000001879"/>
    </source>
</evidence>
<evidence type="ECO:0000313" key="1">
    <source>
        <dbReference type="EMBL" id="ADD05103.1"/>
    </source>
</evidence>
<name>D3STT6_NATMM</name>
<dbReference type="EMBL" id="AOHS01000062">
    <property type="protein sequence ID" value="ELY23338.1"/>
    <property type="molecule type" value="Genomic_DNA"/>
</dbReference>
<dbReference type="KEGG" id="nmg:Nmag_1527"/>
<reference evidence="3" key="1">
    <citation type="submission" date="2010-02" db="EMBL/GenBank/DDBJ databases">
        <title>Complete sequence of chromosome of Natrialba magadii ATCC 43099.</title>
        <authorList>
            <consortium name="US DOE Joint Genome Institute"/>
            <person name="Lucas S."/>
            <person name="Copeland A."/>
            <person name="Lapidus A."/>
            <person name="Cheng J.-F."/>
            <person name="Bruce D."/>
            <person name="Goodwin L."/>
            <person name="Pitluck S."/>
            <person name="Davenport K."/>
            <person name="Saunders E."/>
            <person name="Detter J.C."/>
            <person name="Han C."/>
            <person name="Tapia R."/>
            <person name="Land M."/>
            <person name="Hauser L."/>
            <person name="Kyrpides N."/>
            <person name="Mikhailova N."/>
            <person name="De Castro R.E."/>
            <person name="Maupin-Furlow J.A."/>
            <person name="Woyke T."/>
        </authorList>
    </citation>
    <scope>NUCLEOTIDE SEQUENCE [LARGE SCALE GENOMIC DNA]</scope>
    <source>
        <strain evidence="3">ATCC 43099 / DSM 3394 / CCM 3739 / CIP 104546 / IAM 13178 / JCM 8861 / NBRC 102185 / NCIMB 2190 / MS3</strain>
    </source>
</reference>
<sequence length="32" mass="3463">MVSKAIDELFADQVEPALELVHGFFANDGTTP</sequence>
<keyword evidence="3" id="KW-1185">Reference proteome</keyword>
<proteinExistence type="predicted"/>
<dbReference type="EMBL" id="CP001932">
    <property type="protein sequence ID" value="ADD05103.1"/>
    <property type="molecule type" value="Genomic_DNA"/>
</dbReference>
<accession>D3STT6</accession>
<organism evidence="1 3">
    <name type="scientific">Natrialba magadii (strain ATCC 43099 / DSM 3394 / CCM 3739 / CIP 104546 / IAM 13178 / JCM 8861 / NBRC 102185 / NCIMB 2190 / MS3)</name>
    <name type="common">Natronobacterium magadii</name>
    <dbReference type="NCBI Taxonomy" id="547559"/>
    <lineage>
        <taxon>Archaea</taxon>
        <taxon>Methanobacteriati</taxon>
        <taxon>Methanobacteriota</taxon>
        <taxon>Stenosarchaea group</taxon>
        <taxon>Halobacteria</taxon>
        <taxon>Halobacteriales</taxon>
        <taxon>Natrialbaceae</taxon>
        <taxon>Natrialba</taxon>
    </lineage>
</organism>
<dbReference type="AlphaFoldDB" id="D3STT6"/>
<evidence type="ECO:0000313" key="2">
    <source>
        <dbReference type="EMBL" id="ELY23338.1"/>
    </source>
</evidence>
<reference evidence="1" key="4">
    <citation type="submission" date="2016-09" db="EMBL/GenBank/DDBJ databases">
        <authorList>
            <person name="Pfeiffer F."/>
        </authorList>
    </citation>
    <scope>NUCLEOTIDE SEQUENCE</scope>
    <source>
        <strain evidence="1">ATCC 43099</strain>
    </source>
</reference>
<protein>
    <submittedName>
        <fullName evidence="1">Uncharacterized protein</fullName>
    </submittedName>
</protein>
<dbReference type="HOGENOM" id="CLU_3387495_0_0_2"/>
<reference evidence="1 3" key="2">
    <citation type="journal article" date="2012" name="BMC Genomics">
        <title>A comparative genomics perspective on the genetic content of the alkaliphilic haloarchaeon Natrialba magadii ATCC 43099T.</title>
        <authorList>
            <person name="Siddaramappa S."/>
            <person name="Challacombe J.F."/>
            <person name="Decastro R.E."/>
            <person name="Pfeiffer F."/>
            <person name="Sastre D.E."/>
            <person name="Gimenez M.I."/>
            <person name="Paggi R.A."/>
            <person name="Detter J.C."/>
            <person name="Davenport K.W."/>
            <person name="Goodwin L.A."/>
            <person name="Kyrpides N."/>
            <person name="Tapia R."/>
            <person name="Pitluck S."/>
            <person name="Lucas S."/>
            <person name="Woyke T."/>
            <person name="Maupin-Furlow J.A."/>
        </authorList>
    </citation>
    <scope>NUCLEOTIDE SEQUENCE [LARGE SCALE GENOMIC DNA]</scope>
    <source>
        <strain evidence="1">ATCC 43099</strain>
        <strain evidence="3">ATCC 43099 / DSM 3394 / CCM 3739 / CIP 104546 / IAM 13178 / JCM 8861 / NBRC 102185 / NCIMB 2190 / MS3</strain>
    </source>
</reference>
<evidence type="ECO:0000313" key="4">
    <source>
        <dbReference type="Proteomes" id="UP000011543"/>
    </source>
</evidence>
<reference evidence="2 4" key="3">
    <citation type="journal article" date="2014" name="PLoS Genet.">
        <title>Phylogenetically driven sequencing of extremely halophilic archaea reveals strategies for static and dynamic osmo-response.</title>
        <authorList>
            <person name="Becker E.A."/>
            <person name="Seitzer P.M."/>
            <person name="Tritt A."/>
            <person name="Larsen D."/>
            <person name="Krusor M."/>
            <person name="Yao A.I."/>
            <person name="Wu D."/>
            <person name="Madern D."/>
            <person name="Eisen J.A."/>
            <person name="Darling A.E."/>
            <person name="Facciotti M.T."/>
        </authorList>
    </citation>
    <scope>NUCLEOTIDE SEQUENCE [LARGE SCALE GENOMIC DNA]</scope>
    <source>
        <strain evidence="4">ATCC 43099 / DSM 3394 / CCM 3739 / CIP 104546 / IAM 13178 / JCM 8861 / NBRC 102185 / NCIMB 2190 / MS3</strain>
        <strain evidence="2">MS-3</strain>
    </source>
</reference>
<dbReference type="Proteomes" id="UP000011543">
    <property type="component" value="Unassembled WGS sequence"/>
</dbReference>